<dbReference type="EMBL" id="CARXXK010000001">
    <property type="protein sequence ID" value="CAI6349554.1"/>
    <property type="molecule type" value="Genomic_DNA"/>
</dbReference>
<comment type="subcellular location">
    <subcellularLocation>
        <location evidence="1">Cell membrane</location>
    </subcellularLocation>
</comment>
<keyword evidence="12" id="KW-1185">Reference proteome</keyword>
<dbReference type="Pfam" id="PF00047">
    <property type="entry name" value="ig"/>
    <property type="match status" value="1"/>
</dbReference>
<evidence type="ECO:0000256" key="2">
    <source>
        <dbReference type="ARBA" id="ARBA00022475"/>
    </source>
</evidence>
<dbReference type="InterPro" id="IPR013151">
    <property type="entry name" value="Immunoglobulin_dom"/>
</dbReference>
<dbReference type="InterPro" id="IPR013783">
    <property type="entry name" value="Ig-like_fold"/>
</dbReference>
<dbReference type="AlphaFoldDB" id="A0AAV0VZ67"/>
<dbReference type="GO" id="GO:0005886">
    <property type="term" value="C:plasma membrane"/>
    <property type="evidence" value="ECO:0007669"/>
    <property type="project" value="UniProtKB-SubCell"/>
</dbReference>
<accession>A0AAV0VZ67</accession>
<evidence type="ECO:0000256" key="6">
    <source>
        <dbReference type="ARBA" id="ARBA00023157"/>
    </source>
</evidence>
<dbReference type="PANTHER" id="PTHR12231">
    <property type="entry name" value="CTX-RELATED TYPE I TRANSMEMBRANE PROTEIN"/>
    <property type="match status" value="1"/>
</dbReference>
<name>A0AAV0VZ67_9HEMI</name>
<proteinExistence type="predicted"/>
<dbReference type="SUPFAM" id="SSF48726">
    <property type="entry name" value="Immunoglobulin"/>
    <property type="match status" value="2"/>
</dbReference>
<dbReference type="InterPro" id="IPR036179">
    <property type="entry name" value="Ig-like_dom_sf"/>
</dbReference>
<comment type="caution">
    <text evidence="11">The sequence shown here is derived from an EMBL/GenBank/DDBJ whole genome shotgun (WGS) entry which is preliminary data.</text>
</comment>
<evidence type="ECO:0000256" key="5">
    <source>
        <dbReference type="ARBA" id="ARBA00023136"/>
    </source>
</evidence>
<evidence type="ECO:0000256" key="7">
    <source>
        <dbReference type="ARBA" id="ARBA00023180"/>
    </source>
</evidence>
<evidence type="ECO:0000256" key="1">
    <source>
        <dbReference type="ARBA" id="ARBA00004236"/>
    </source>
</evidence>
<dbReference type="GO" id="GO:0043005">
    <property type="term" value="C:neuron projection"/>
    <property type="evidence" value="ECO:0007669"/>
    <property type="project" value="TreeGrafter"/>
</dbReference>
<reference evidence="11 12" key="1">
    <citation type="submission" date="2023-01" db="EMBL/GenBank/DDBJ databases">
        <authorList>
            <person name="Whitehead M."/>
        </authorList>
    </citation>
    <scope>NUCLEOTIDE SEQUENCE [LARGE SCALE GENOMIC DNA]</scope>
</reference>
<organism evidence="11 12">
    <name type="scientific">Macrosiphum euphorbiae</name>
    <name type="common">potato aphid</name>
    <dbReference type="NCBI Taxonomy" id="13131"/>
    <lineage>
        <taxon>Eukaryota</taxon>
        <taxon>Metazoa</taxon>
        <taxon>Ecdysozoa</taxon>
        <taxon>Arthropoda</taxon>
        <taxon>Hexapoda</taxon>
        <taxon>Insecta</taxon>
        <taxon>Pterygota</taxon>
        <taxon>Neoptera</taxon>
        <taxon>Paraneoptera</taxon>
        <taxon>Hemiptera</taxon>
        <taxon>Sternorrhyncha</taxon>
        <taxon>Aphidomorpha</taxon>
        <taxon>Aphidoidea</taxon>
        <taxon>Aphididae</taxon>
        <taxon>Macrosiphini</taxon>
        <taxon>Macrosiphum</taxon>
    </lineage>
</organism>
<evidence type="ECO:0000313" key="11">
    <source>
        <dbReference type="EMBL" id="CAI6349554.1"/>
    </source>
</evidence>
<keyword evidence="5" id="KW-0472">Membrane</keyword>
<evidence type="ECO:0000256" key="4">
    <source>
        <dbReference type="ARBA" id="ARBA00022737"/>
    </source>
</evidence>
<protein>
    <recommendedName>
        <fullName evidence="10">Ig-like domain-containing protein</fullName>
    </recommendedName>
</protein>
<dbReference type="InterPro" id="IPR007110">
    <property type="entry name" value="Ig-like_dom"/>
</dbReference>
<dbReference type="PROSITE" id="PS50835">
    <property type="entry name" value="IG_LIKE"/>
    <property type="match status" value="2"/>
</dbReference>
<keyword evidence="3" id="KW-0732">Signal</keyword>
<dbReference type="InterPro" id="IPR003598">
    <property type="entry name" value="Ig_sub2"/>
</dbReference>
<dbReference type="SMART" id="SM00409">
    <property type="entry name" value="IG"/>
    <property type="match status" value="2"/>
</dbReference>
<feature type="domain" description="Ig-like" evidence="10">
    <location>
        <begin position="78"/>
        <end position="167"/>
    </location>
</feature>
<dbReference type="FunFam" id="2.60.40.10:FF:000328">
    <property type="entry name" value="CLUMA_CG000981, isoform A"/>
    <property type="match status" value="1"/>
</dbReference>
<feature type="domain" description="Ig-like" evidence="10">
    <location>
        <begin position="1"/>
        <end position="73"/>
    </location>
</feature>
<keyword evidence="2" id="KW-1003">Cell membrane</keyword>
<feature type="region of interest" description="Disordered" evidence="9">
    <location>
        <begin position="242"/>
        <end position="289"/>
    </location>
</feature>
<sequence length="314" mass="35351">MVACTQVAWIKADTKAILAIHEHVITNNERLSVTHNDYNTWTLNVRTVRREDRGTYMCQVNTDPMKSQSAFLEVVIPPDIVYEDTSGDMMIPEGGSAKLICKARGYPEPKILWKREDGGDIIVRTGTTVKTKMTSVEGESLLLSKVTRSEMGAYLCIAANGVPPSVSKRLMLHVHFHPLVQVPNQLVGAPQKTDITLQCYVEASPKSINYWTRESDLGGYNAYRKFNGEAEGNIRVYEMDLSKPRTPSEDDDDNAINKFDSEEDDYENRNTGRNSSSNSPALKDQSHRLPRSSSNIIRYINSVMLIPILMLMKY</sequence>
<evidence type="ECO:0000313" key="12">
    <source>
        <dbReference type="Proteomes" id="UP001160148"/>
    </source>
</evidence>
<dbReference type="InterPro" id="IPR003599">
    <property type="entry name" value="Ig_sub"/>
</dbReference>
<keyword evidence="4" id="KW-0677">Repeat</keyword>
<evidence type="ECO:0000256" key="3">
    <source>
        <dbReference type="ARBA" id="ARBA00022729"/>
    </source>
</evidence>
<evidence type="ECO:0000256" key="8">
    <source>
        <dbReference type="ARBA" id="ARBA00023319"/>
    </source>
</evidence>
<dbReference type="SMART" id="SM00408">
    <property type="entry name" value="IGc2"/>
    <property type="match status" value="1"/>
</dbReference>
<evidence type="ECO:0000256" key="9">
    <source>
        <dbReference type="SAM" id="MobiDB-lite"/>
    </source>
</evidence>
<dbReference type="Pfam" id="PF13927">
    <property type="entry name" value="Ig_3"/>
    <property type="match status" value="1"/>
</dbReference>
<dbReference type="PANTHER" id="PTHR12231:SF87">
    <property type="entry name" value="DPR-INTERACTING PROTEIN BETA, ISOFORM C"/>
    <property type="match status" value="1"/>
</dbReference>
<feature type="compositionally biased region" description="Low complexity" evidence="9">
    <location>
        <begin position="269"/>
        <end position="279"/>
    </location>
</feature>
<keyword evidence="6" id="KW-1015">Disulfide bond</keyword>
<evidence type="ECO:0000259" key="10">
    <source>
        <dbReference type="PROSITE" id="PS50835"/>
    </source>
</evidence>
<gene>
    <name evidence="11" type="ORF">MEUPH1_LOCUS6099</name>
</gene>
<dbReference type="Gene3D" id="2.60.40.10">
    <property type="entry name" value="Immunoglobulins"/>
    <property type="match status" value="2"/>
</dbReference>
<keyword evidence="8" id="KW-0393">Immunoglobulin domain</keyword>
<dbReference type="Proteomes" id="UP001160148">
    <property type="component" value="Unassembled WGS sequence"/>
</dbReference>
<dbReference type="InterPro" id="IPR051170">
    <property type="entry name" value="Neural/epithelial_adhesion"/>
</dbReference>
<keyword evidence="7" id="KW-0325">Glycoprotein</keyword>